<gene>
    <name evidence="2" type="ORF">PPRIM_AZ9-3.1.T1750002</name>
</gene>
<feature type="coiled-coil region" evidence="1">
    <location>
        <begin position="231"/>
        <end position="265"/>
    </location>
</feature>
<comment type="caution">
    <text evidence="2">The sequence shown here is derived from an EMBL/GenBank/DDBJ whole genome shotgun (WGS) entry which is preliminary data.</text>
</comment>
<dbReference type="EMBL" id="CAJJDM010000184">
    <property type="protein sequence ID" value="CAD8116566.1"/>
    <property type="molecule type" value="Genomic_DNA"/>
</dbReference>
<name>A0A8S1QM87_PARPR</name>
<dbReference type="AlphaFoldDB" id="A0A8S1QM87"/>
<evidence type="ECO:0000313" key="3">
    <source>
        <dbReference type="Proteomes" id="UP000688137"/>
    </source>
</evidence>
<keyword evidence="1" id="KW-0175">Coiled coil</keyword>
<evidence type="ECO:0000256" key="1">
    <source>
        <dbReference type="SAM" id="Coils"/>
    </source>
</evidence>
<dbReference type="Proteomes" id="UP000688137">
    <property type="component" value="Unassembled WGS sequence"/>
</dbReference>
<organism evidence="2 3">
    <name type="scientific">Paramecium primaurelia</name>
    <dbReference type="NCBI Taxonomy" id="5886"/>
    <lineage>
        <taxon>Eukaryota</taxon>
        <taxon>Sar</taxon>
        <taxon>Alveolata</taxon>
        <taxon>Ciliophora</taxon>
        <taxon>Intramacronucleata</taxon>
        <taxon>Oligohymenophorea</taxon>
        <taxon>Peniculida</taxon>
        <taxon>Parameciidae</taxon>
        <taxon>Paramecium</taxon>
    </lineage>
</organism>
<protein>
    <submittedName>
        <fullName evidence="2">Uncharacterized protein</fullName>
    </submittedName>
</protein>
<evidence type="ECO:0000313" key="2">
    <source>
        <dbReference type="EMBL" id="CAD8116566.1"/>
    </source>
</evidence>
<keyword evidence="3" id="KW-1185">Reference proteome</keyword>
<sequence>METQEKKDDNYMIEQKFEKDVKQEEQLQILEEQLNISQGTIISEQNNQQMTQNEKQADKDEEKINIITQIEERSQEINFKIQVKSLQNIRLQLESRSIYNYQFDSINNLQLIREDQINFSIYPQQLNQQNYICSSQHIMNHLQLKFKIENQSHLQYIMFRNKTSSYPIGNQINNENQIKIDKLKKVLHKCIKESKKFQVQGASYSIFKEFVFLLQKVSDLEYEKQQKQLHVQQQLKEIENQLKEQKKYKQKNDQMNKQISKILNEL</sequence>
<accession>A0A8S1QM87</accession>
<proteinExistence type="predicted"/>
<reference evidence="2" key="1">
    <citation type="submission" date="2021-01" db="EMBL/GenBank/DDBJ databases">
        <authorList>
            <consortium name="Genoscope - CEA"/>
            <person name="William W."/>
        </authorList>
    </citation>
    <scope>NUCLEOTIDE SEQUENCE</scope>
</reference>